<accession>A0A831RRF7</accession>
<keyword evidence="3 5" id="KW-1005">Bacterial flagellum biogenesis</keyword>
<protein>
    <recommendedName>
        <fullName evidence="2 5">Basal-body rod modification protein FlgD</fullName>
    </recommendedName>
</protein>
<keyword evidence="8" id="KW-0282">Flagellum</keyword>
<dbReference type="Pfam" id="PF03963">
    <property type="entry name" value="FlgD"/>
    <property type="match status" value="1"/>
</dbReference>
<dbReference type="Gene3D" id="2.60.40.4070">
    <property type="match status" value="1"/>
</dbReference>
<dbReference type="EMBL" id="DRKP01000187">
    <property type="protein sequence ID" value="HEB97664.1"/>
    <property type="molecule type" value="Genomic_DNA"/>
</dbReference>
<evidence type="ECO:0000259" key="7">
    <source>
        <dbReference type="Pfam" id="PF13861"/>
    </source>
</evidence>
<comment type="similarity">
    <text evidence="1 5">Belongs to the FlgD family.</text>
</comment>
<proteinExistence type="inferred from homology"/>
<dbReference type="Proteomes" id="UP000886251">
    <property type="component" value="Unassembled WGS sequence"/>
</dbReference>
<dbReference type="Pfam" id="PF13860">
    <property type="entry name" value="FlgD_ig"/>
    <property type="match status" value="1"/>
</dbReference>
<organism evidence="8">
    <name type="scientific">Sedimenticola thiotaurini</name>
    <dbReference type="NCBI Taxonomy" id="1543721"/>
    <lineage>
        <taxon>Bacteria</taxon>
        <taxon>Pseudomonadati</taxon>
        <taxon>Pseudomonadota</taxon>
        <taxon>Gammaproteobacteria</taxon>
        <taxon>Chromatiales</taxon>
        <taxon>Sedimenticolaceae</taxon>
        <taxon>Sedimenticola</taxon>
    </lineage>
</organism>
<dbReference type="Gene3D" id="2.30.30.910">
    <property type="match status" value="1"/>
</dbReference>
<gene>
    <name evidence="8" type="ORF">ENI96_14675</name>
</gene>
<evidence type="ECO:0000256" key="5">
    <source>
        <dbReference type="RuleBase" id="RU362076"/>
    </source>
</evidence>
<evidence type="ECO:0000256" key="3">
    <source>
        <dbReference type="ARBA" id="ARBA00022795"/>
    </source>
</evidence>
<feature type="domain" description="FlgD/Vpr Ig-like" evidence="6">
    <location>
        <begin position="110"/>
        <end position="180"/>
    </location>
</feature>
<feature type="domain" description="FlgD Tudor-like" evidence="7">
    <location>
        <begin position="86"/>
        <end position="221"/>
    </location>
</feature>
<dbReference type="InterPro" id="IPR025963">
    <property type="entry name" value="FLgD_Tudor"/>
</dbReference>
<keyword evidence="8" id="KW-0969">Cilium</keyword>
<evidence type="ECO:0000313" key="8">
    <source>
        <dbReference type="EMBL" id="HEB97664.1"/>
    </source>
</evidence>
<evidence type="ECO:0000256" key="4">
    <source>
        <dbReference type="ARBA" id="ARBA00024746"/>
    </source>
</evidence>
<evidence type="ECO:0000256" key="2">
    <source>
        <dbReference type="ARBA" id="ARBA00016013"/>
    </source>
</evidence>
<comment type="function">
    <text evidence="4 5">Required for flagellar hook formation. May act as a scaffolding protein.</text>
</comment>
<dbReference type="AlphaFoldDB" id="A0A831RRF7"/>
<evidence type="ECO:0000259" key="6">
    <source>
        <dbReference type="Pfam" id="PF13860"/>
    </source>
</evidence>
<sequence>MNAVDSSTDIYQSLGLTGREAEQASTNELTQKDFMKLLVTELTHQDPTKPMDNKELASQISQFSVVSGIDQLNDSFADFSSSMISDQALQASGLVGRDVLVPVNSALLETGGTIRGVVGLDGSAADVRVLVQDGSGALVREIDLGTQPKGEVSFTWDGQRDDGSYAPPGQYLITAQASRDGSQIAPYVLTQASVDSVSVGGEGQGLALNLRGLGAIAFKDVAEIR</sequence>
<dbReference type="GO" id="GO:0044781">
    <property type="term" value="P:bacterial-type flagellum organization"/>
    <property type="evidence" value="ECO:0007669"/>
    <property type="project" value="UniProtKB-UniRule"/>
</dbReference>
<evidence type="ECO:0000256" key="1">
    <source>
        <dbReference type="ARBA" id="ARBA00010577"/>
    </source>
</evidence>
<keyword evidence="8" id="KW-0966">Cell projection</keyword>
<comment type="caution">
    <text evidence="8">The sequence shown here is derived from an EMBL/GenBank/DDBJ whole genome shotgun (WGS) entry which is preliminary data.</text>
</comment>
<dbReference type="InterPro" id="IPR025965">
    <property type="entry name" value="FlgD/Vpr_Ig-like"/>
</dbReference>
<dbReference type="Pfam" id="PF13861">
    <property type="entry name" value="FLgD_tudor"/>
    <property type="match status" value="1"/>
</dbReference>
<reference evidence="8" key="1">
    <citation type="journal article" date="2020" name="mSystems">
        <title>Genome- and Community-Level Interaction Insights into Carbon Utilization and Element Cycling Functions of Hydrothermarchaeota in Hydrothermal Sediment.</title>
        <authorList>
            <person name="Zhou Z."/>
            <person name="Liu Y."/>
            <person name="Xu W."/>
            <person name="Pan J."/>
            <person name="Luo Z.H."/>
            <person name="Li M."/>
        </authorList>
    </citation>
    <scope>NUCLEOTIDE SEQUENCE [LARGE SCALE GENOMIC DNA]</scope>
    <source>
        <strain evidence="8">HyVt-443</strain>
    </source>
</reference>
<name>A0A831RRF7_9GAMM</name>
<dbReference type="InterPro" id="IPR005648">
    <property type="entry name" value="FlgD"/>
</dbReference>